<reference evidence="1 2" key="1">
    <citation type="submission" date="2020-07" db="EMBL/GenBank/DDBJ databases">
        <title>Roseicoccus Jingziensis gen. nov., sp. nov., isolated from coastal seawater.</title>
        <authorList>
            <person name="Feng X."/>
        </authorList>
    </citation>
    <scope>NUCLEOTIDE SEQUENCE [LARGE SCALE GENOMIC DNA]</scope>
    <source>
        <strain evidence="1 2">N1E253</strain>
    </source>
</reference>
<dbReference type="InterPro" id="IPR036514">
    <property type="entry name" value="SGNH_hydro_sf"/>
</dbReference>
<dbReference type="Gene3D" id="3.40.50.1110">
    <property type="entry name" value="SGNH hydrolase"/>
    <property type="match status" value="1"/>
</dbReference>
<accession>A0A851GIE2</accession>
<dbReference type="GO" id="GO:0016788">
    <property type="term" value="F:hydrolase activity, acting on ester bonds"/>
    <property type="evidence" value="ECO:0007669"/>
    <property type="project" value="UniProtKB-ARBA"/>
</dbReference>
<keyword evidence="2" id="KW-1185">Reference proteome</keyword>
<sequence>MTLTAKGQAVNTPDAEGRVLHQALVDRVKKAKPFRVLFVGNSYSFKIPKQFAKIAEAEGRNVEVSQVTKGGWTMKRHAKSEETLGRIGKGNWDVVVLQEQSQIPSFEEQQRKKLMDPAVKSLVKAIRDADAIPVLFLTWGRKDGDKANAKMFPSDSYQAMQQRLQHGYRQAAKAGGGVWVVPVGEVWSRVRKAGDDVGLYAKDGSHPAAAGNFLGACVFYSAFYDQEVKQTQSKVPKAKALKQAAASVRLSAAGDK</sequence>
<organism evidence="1 2">
    <name type="scientific">Oceaniferula marina</name>
    <dbReference type="NCBI Taxonomy" id="2748318"/>
    <lineage>
        <taxon>Bacteria</taxon>
        <taxon>Pseudomonadati</taxon>
        <taxon>Verrucomicrobiota</taxon>
        <taxon>Verrucomicrobiia</taxon>
        <taxon>Verrucomicrobiales</taxon>
        <taxon>Verrucomicrobiaceae</taxon>
        <taxon>Oceaniferula</taxon>
    </lineage>
</organism>
<evidence type="ECO:0008006" key="3">
    <source>
        <dbReference type="Google" id="ProtNLM"/>
    </source>
</evidence>
<dbReference type="EMBL" id="JACBAZ010000009">
    <property type="protein sequence ID" value="NWK57283.1"/>
    <property type="molecule type" value="Genomic_DNA"/>
</dbReference>
<gene>
    <name evidence="1" type="ORF">HW115_16800</name>
</gene>
<dbReference type="AlphaFoldDB" id="A0A851GIE2"/>
<protein>
    <recommendedName>
        <fullName evidence="3">SGNH/GDSL hydrolase family protein</fullName>
    </recommendedName>
</protein>
<proteinExistence type="predicted"/>
<dbReference type="SUPFAM" id="SSF52266">
    <property type="entry name" value="SGNH hydrolase"/>
    <property type="match status" value="1"/>
</dbReference>
<name>A0A851GIE2_9BACT</name>
<dbReference type="Proteomes" id="UP000557872">
    <property type="component" value="Unassembled WGS sequence"/>
</dbReference>
<evidence type="ECO:0000313" key="1">
    <source>
        <dbReference type="EMBL" id="NWK57283.1"/>
    </source>
</evidence>
<evidence type="ECO:0000313" key="2">
    <source>
        <dbReference type="Proteomes" id="UP000557872"/>
    </source>
</evidence>
<dbReference type="RefSeq" id="WP_178934118.1">
    <property type="nucleotide sequence ID" value="NZ_JACBAZ010000009.1"/>
</dbReference>
<comment type="caution">
    <text evidence="1">The sequence shown here is derived from an EMBL/GenBank/DDBJ whole genome shotgun (WGS) entry which is preliminary data.</text>
</comment>